<gene>
    <name evidence="1" type="ORF">M3P09_07920</name>
</gene>
<comment type="caution">
    <text evidence="1">The sequence shown here is derived from an EMBL/GenBank/DDBJ whole genome shotgun (WGS) entry which is preliminary data.</text>
</comment>
<dbReference type="RefSeq" id="WP_249972696.1">
    <property type="nucleotide sequence ID" value="NZ_JAMFLZ010000003.1"/>
</dbReference>
<protein>
    <submittedName>
        <fullName evidence="1">Uncharacterized protein</fullName>
    </submittedName>
</protein>
<proteinExistence type="predicted"/>
<evidence type="ECO:0000313" key="2">
    <source>
        <dbReference type="Proteomes" id="UP001165381"/>
    </source>
</evidence>
<dbReference type="EMBL" id="JAMFLZ010000003">
    <property type="protein sequence ID" value="MCL6294914.1"/>
    <property type="molecule type" value="Genomic_DNA"/>
</dbReference>
<keyword evidence="2" id="KW-1185">Reference proteome</keyword>
<sequence>MNYLILLSLLILILFFLFRKNKQKKLIKIVEPNIALVSMSTDEGVLELVRQDSFLYSNIYKNVYQRNVRSISELLNLIEDNYDLLHFLIDINEEGEIMDNDGNMIKLSVLISKIQKMKTKHLFFAKDNNYDNYQNDIKGLKVSINLVMIINRKGQSFNKFFKKLFTKMSLGRTMAMSWSESAKDNETPDALYISGIDDDVILLSDN</sequence>
<dbReference type="Proteomes" id="UP001165381">
    <property type="component" value="Unassembled WGS sequence"/>
</dbReference>
<reference evidence="1" key="1">
    <citation type="submission" date="2022-05" db="EMBL/GenBank/DDBJ databases">
        <authorList>
            <person name="Park J.-S."/>
        </authorList>
    </citation>
    <scope>NUCLEOTIDE SEQUENCE</scope>
    <source>
        <strain evidence="1">2012CJ34-3</strain>
    </source>
</reference>
<evidence type="ECO:0000313" key="1">
    <source>
        <dbReference type="EMBL" id="MCL6294914.1"/>
    </source>
</evidence>
<accession>A0ABT0QD46</accession>
<organism evidence="1 2">
    <name type="scientific">Jejuia spongiicola</name>
    <dbReference type="NCBI Taxonomy" id="2942207"/>
    <lineage>
        <taxon>Bacteria</taxon>
        <taxon>Pseudomonadati</taxon>
        <taxon>Bacteroidota</taxon>
        <taxon>Flavobacteriia</taxon>
        <taxon>Flavobacteriales</taxon>
        <taxon>Flavobacteriaceae</taxon>
        <taxon>Jejuia</taxon>
    </lineage>
</organism>
<name>A0ABT0QD46_9FLAO</name>